<evidence type="ECO:0000313" key="4">
    <source>
        <dbReference type="Proteomes" id="UP000256862"/>
    </source>
</evidence>
<reference evidence="4" key="2">
    <citation type="submission" date="2018-01" db="EMBL/GenBank/DDBJ databases">
        <authorList>
            <person name="Gaut B.S."/>
            <person name="Morton B.R."/>
            <person name="Clegg M.T."/>
            <person name="Duvall M.R."/>
        </authorList>
    </citation>
    <scope>NUCLEOTIDE SEQUENCE [LARGE SCALE GENOMIC DNA]</scope>
</reference>
<reference evidence="2 4" key="1">
    <citation type="submission" date="2018-01" db="EMBL/GenBank/DDBJ databases">
        <authorList>
            <person name="Clerissi C."/>
        </authorList>
    </citation>
    <scope>NUCLEOTIDE SEQUENCE</scope>
    <source>
        <strain evidence="2">Cupriavidus oxalaticus LMG 2235</strain>
        <plasmid evidence="4">co2235_mp</plasmid>
    </source>
</reference>
<geneLocation type="plasmid" evidence="4">
    <name>co2235_mp</name>
</geneLocation>
<comment type="caution">
    <text evidence="2">The sequence shown here is derived from an EMBL/GenBank/DDBJ whole genome shotgun (WGS) entry which is preliminary data.</text>
</comment>
<proteinExistence type="predicted"/>
<sequence>MRPMKPTLPDRKRIHTRHVTCNGYERADGLFDIEAEMTDITPTGTHLLFKRLGPGEAIHHMRIVMTVSRDLVIHDIAATLSAGPTGQCADIASAYAGLKGLQVRAGFRRQASAIVSGVRGCTHLTELLGPLATTARQTIFAVDRRERDGRWHADGTAALPKPAALNTCHAYREDGEVVRLLWPPHRRGAPDMQPDPAQASADSR</sequence>
<protein>
    <recommendedName>
        <fullName evidence="5">DUF2889 domain-containing protein</fullName>
    </recommendedName>
</protein>
<dbReference type="EMBL" id="OGUS01000143">
    <property type="protein sequence ID" value="SPC24601.1"/>
    <property type="molecule type" value="Genomic_DNA"/>
</dbReference>
<feature type="region of interest" description="Disordered" evidence="1">
    <location>
        <begin position="184"/>
        <end position="204"/>
    </location>
</feature>
<evidence type="ECO:0000313" key="3">
    <source>
        <dbReference type="EMBL" id="SPC24601.1"/>
    </source>
</evidence>
<evidence type="ECO:0008006" key="5">
    <source>
        <dbReference type="Google" id="ProtNLM"/>
    </source>
</evidence>
<name>A0A375GJU1_9BURK</name>
<dbReference type="Proteomes" id="UP000256862">
    <property type="component" value="Plasmid CO2235_mp"/>
</dbReference>
<dbReference type="EMBL" id="OGUS01000084">
    <property type="protein sequence ID" value="SPC07607.1"/>
    <property type="molecule type" value="Genomic_DNA"/>
</dbReference>
<accession>A0A375GJU1</accession>
<dbReference type="AlphaFoldDB" id="A0A375GJU1"/>
<evidence type="ECO:0000256" key="1">
    <source>
        <dbReference type="SAM" id="MobiDB-lite"/>
    </source>
</evidence>
<dbReference type="Pfam" id="PF11136">
    <property type="entry name" value="DUF2889"/>
    <property type="match status" value="1"/>
</dbReference>
<organism evidence="2 4">
    <name type="scientific">Cupriavidus oxalaticus</name>
    <dbReference type="NCBI Taxonomy" id="96344"/>
    <lineage>
        <taxon>Bacteria</taxon>
        <taxon>Pseudomonadati</taxon>
        <taxon>Pseudomonadota</taxon>
        <taxon>Betaproteobacteria</taxon>
        <taxon>Burkholderiales</taxon>
        <taxon>Burkholderiaceae</taxon>
        <taxon>Cupriavidus</taxon>
    </lineage>
</organism>
<gene>
    <name evidence="3" type="ORF">CO2235_MP80442</name>
    <name evidence="2" type="ORF">CO2235_U770049</name>
</gene>
<evidence type="ECO:0000313" key="2">
    <source>
        <dbReference type="EMBL" id="SPC07607.1"/>
    </source>
</evidence>
<dbReference type="InterPro" id="IPR021312">
    <property type="entry name" value="DUF2889"/>
</dbReference>